<dbReference type="OrthoDB" id="2593559at2759"/>
<dbReference type="GeneID" id="59342909"/>
<reference evidence="2" key="1">
    <citation type="submission" date="2020-05" db="EMBL/GenBank/DDBJ databases">
        <title>Mycena genomes resolve the evolution of fungal bioluminescence.</title>
        <authorList>
            <person name="Tsai I.J."/>
        </authorList>
    </citation>
    <scope>NUCLEOTIDE SEQUENCE</scope>
    <source>
        <strain evidence="2">171206Taipei</strain>
    </source>
</reference>
<dbReference type="InterPro" id="IPR055754">
    <property type="entry name" value="DUF7330"/>
</dbReference>
<dbReference type="AlphaFoldDB" id="A0A8H6WCJ7"/>
<keyword evidence="3" id="KW-1185">Reference proteome</keyword>
<dbReference type="Proteomes" id="UP000636479">
    <property type="component" value="Unassembled WGS sequence"/>
</dbReference>
<gene>
    <name evidence="2" type="ORF">MIND_00354700</name>
</gene>
<comment type="caution">
    <text evidence="2">The sequence shown here is derived from an EMBL/GenBank/DDBJ whole genome shotgun (WGS) entry which is preliminary data.</text>
</comment>
<dbReference type="EMBL" id="JACAZF010000003">
    <property type="protein sequence ID" value="KAF7309828.1"/>
    <property type="molecule type" value="Genomic_DNA"/>
</dbReference>
<evidence type="ECO:0000313" key="2">
    <source>
        <dbReference type="EMBL" id="KAF7309828.1"/>
    </source>
</evidence>
<accession>A0A8H6WCJ7</accession>
<protein>
    <recommendedName>
        <fullName evidence="1">DUF7330 domain-containing protein</fullName>
    </recommendedName>
</protein>
<dbReference type="Pfam" id="PF24016">
    <property type="entry name" value="DUF7330"/>
    <property type="match status" value="1"/>
</dbReference>
<organism evidence="2 3">
    <name type="scientific">Mycena indigotica</name>
    <dbReference type="NCBI Taxonomy" id="2126181"/>
    <lineage>
        <taxon>Eukaryota</taxon>
        <taxon>Fungi</taxon>
        <taxon>Dikarya</taxon>
        <taxon>Basidiomycota</taxon>
        <taxon>Agaricomycotina</taxon>
        <taxon>Agaricomycetes</taxon>
        <taxon>Agaricomycetidae</taxon>
        <taxon>Agaricales</taxon>
        <taxon>Marasmiineae</taxon>
        <taxon>Mycenaceae</taxon>
        <taxon>Mycena</taxon>
    </lineage>
</organism>
<proteinExistence type="predicted"/>
<sequence length="286" mass="31318">MTMTSAQLSGTSIKAALVSCARVVLNASARGWSYLQAKSVNLFRQMSAQPPPYPNEKDGYGVEAGKPLMVAAMSSSGGDVRLSPDPLNRIYLETRFADVTGTYYVAPHSIVPEVNVRRRKRQKRKQTPDAIFRSRRGNLSLDLGTIGYASENAKASVNASTKSGNISLNLIAGAKVRPRFDVEVNTRTGHVVLFVTETFSGAIQLHTNRGQLEFLPGITAEMRVIKSTDTEYLVLVGPQPVGAEQPPADYCRVQTRSGNIKVGLRGKDVYVQPFGLWQRLTSFIRN</sequence>
<dbReference type="RefSeq" id="XP_037223278.1">
    <property type="nucleotide sequence ID" value="XM_037360393.1"/>
</dbReference>
<name>A0A8H6WCJ7_9AGAR</name>
<feature type="domain" description="DUF7330" evidence="1">
    <location>
        <begin position="88"/>
        <end position="263"/>
    </location>
</feature>
<evidence type="ECO:0000313" key="3">
    <source>
        <dbReference type="Proteomes" id="UP000636479"/>
    </source>
</evidence>
<evidence type="ECO:0000259" key="1">
    <source>
        <dbReference type="Pfam" id="PF24016"/>
    </source>
</evidence>